<sequence>MRAAELTSQARWLCDVIVGGASRVLGSAAILGMILLLVLALLALTTAGARRECARMVQGVERLRPGWPLVLGQLPQGGRATAKSAAMILVVMRDVVEVWGYGDSAPRWTVRRVPGGVSLTRAGVGGPGVYDLQVSDGEHAVKIRPCDLRRLPAFPMSRQSDFETALTALGEEPRDHLVTSG</sequence>
<protein>
    <recommendedName>
        <fullName evidence="4">DUF2550 family protein</fullName>
    </recommendedName>
</protein>
<comment type="caution">
    <text evidence="2">The sequence shown here is derived from an EMBL/GenBank/DDBJ whole genome shotgun (WGS) entry which is preliminary data.</text>
</comment>
<evidence type="ECO:0008006" key="4">
    <source>
        <dbReference type="Google" id="ProtNLM"/>
    </source>
</evidence>
<dbReference type="Proteomes" id="UP000675409">
    <property type="component" value="Unassembled WGS sequence"/>
</dbReference>
<evidence type="ECO:0000313" key="2">
    <source>
        <dbReference type="EMBL" id="MBL0886360.1"/>
    </source>
</evidence>
<proteinExistence type="predicted"/>
<evidence type="ECO:0000313" key="3">
    <source>
        <dbReference type="Proteomes" id="UP000675409"/>
    </source>
</evidence>
<keyword evidence="1" id="KW-0472">Membrane</keyword>
<reference evidence="2 3" key="1">
    <citation type="journal article" date="2021" name="Arch. Microbiol.">
        <title>Myceligenerans indicum sp. nov., an actinobacterium isolated from mangrove sediment of Sundarbans, India.</title>
        <authorList>
            <person name="Asha K."/>
            <person name="Bhadury P."/>
        </authorList>
    </citation>
    <scope>NUCLEOTIDE SEQUENCE [LARGE SCALE GENOMIC DNA]</scope>
    <source>
        <strain evidence="2 3">I2</strain>
    </source>
</reference>
<gene>
    <name evidence="2" type="ORF">HGK34_08760</name>
</gene>
<organism evidence="2 3">
    <name type="scientific">Myceligenerans indicum</name>
    <dbReference type="NCBI Taxonomy" id="2593663"/>
    <lineage>
        <taxon>Bacteria</taxon>
        <taxon>Bacillati</taxon>
        <taxon>Actinomycetota</taxon>
        <taxon>Actinomycetes</taxon>
        <taxon>Micrococcales</taxon>
        <taxon>Promicromonosporaceae</taxon>
        <taxon>Myceligenerans</taxon>
    </lineage>
</organism>
<keyword evidence="1" id="KW-1133">Transmembrane helix</keyword>
<feature type="transmembrane region" description="Helical" evidence="1">
    <location>
        <begin position="28"/>
        <end position="49"/>
    </location>
</feature>
<name>A0ABS1LJD6_9MICO</name>
<keyword evidence="3" id="KW-1185">Reference proteome</keyword>
<accession>A0ABS1LJD6</accession>
<keyword evidence="1" id="KW-0812">Transmembrane</keyword>
<dbReference type="EMBL" id="JABBYC010000011">
    <property type="protein sequence ID" value="MBL0886360.1"/>
    <property type="molecule type" value="Genomic_DNA"/>
</dbReference>
<evidence type="ECO:0000256" key="1">
    <source>
        <dbReference type="SAM" id="Phobius"/>
    </source>
</evidence>